<protein>
    <submittedName>
        <fullName evidence="1">Two-component system cell cycle sensor histidine kinase PleC</fullName>
        <ecNumber evidence="1">2.7.13.3</ecNumber>
    </submittedName>
</protein>
<keyword evidence="2" id="KW-1185">Reference proteome</keyword>
<dbReference type="AlphaFoldDB" id="A0A921NTI9"/>
<keyword evidence="1" id="KW-0418">Kinase</keyword>
<dbReference type="RefSeq" id="WP_159966718.1">
    <property type="nucleotide sequence ID" value="NZ_APKE01000048.1"/>
</dbReference>
<reference evidence="1" key="1">
    <citation type="submission" date="2013-03" db="EMBL/GenBank/DDBJ databases">
        <title>Genome Sequence of the Profundibacterium mesophilum strain KAUST100406-0324T from Red Sea, a novel genus in the family Rhodobacteraceae.</title>
        <authorList>
            <person name="Essack M."/>
            <person name="Alam I."/>
            <person name="Lafi F."/>
            <person name="Alawi W."/>
            <person name="Kamanu F."/>
            <person name="Al-Suwailem A."/>
            <person name="Lee O.O."/>
            <person name="Xu Y."/>
            <person name="Bajic V."/>
            <person name="Qian P.-Y."/>
            <person name="Archer J."/>
        </authorList>
    </citation>
    <scope>NUCLEOTIDE SEQUENCE</scope>
    <source>
        <strain evidence="1">KAUST100406-0324</strain>
    </source>
</reference>
<dbReference type="OrthoDB" id="8453595at2"/>
<dbReference type="EMBL" id="APKE01000048">
    <property type="protein sequence ID" value="KAF0674469.1"/>
    <property type="molecule type" value="Genomic_DNA"/>
</dbReference>
<keyword evidence="1" id="KW-0808">Transferase</keyword>
<evidence type="ECO:0000313" key="2">
    <source>
        <dbReference type="Proteomes" id="UP000698242"/>
    </source>
</evidence>
<name>A0A921NTI9_9RHOB</name>
<dbReference type="GO" id="GO:0004673">
    <property type="term" value="F:protein histidine kinase activity"/>
    <property type="evidence" value="ECO:0007669"/>
    <property type="project" value="UniProtKB-EC"/>
</dbReference>
<evidence type="ECO:0000313" key="1">
    <source>
        <dbReference type="EMBL" id="KAF0674469.1"/>
    </source>
</evidence>
<dbReference type="Proteomes" id="UP000698242">
    <property type="component" value="Unassembled WGS sequence"/>
</dbReference>
<accession>A0A921NTI9</accession>
<dbReference type="EC" id="2.7.13.3" evidence="1"/>
<organism evidence="1 2">
    <name type="scientific">Profundibacterium mesophilum KAUST100406-0324</name>
    <dbReference type="NCBI Taxonomy" id="1037889"/>
    <lineage>
        <taxon>Bacteria</taxon>
        <taxon>Pseudomonadati</taxon>
        <taxon>Pseudomonadota</taxon>
        <taxon>Alphaproteobacteria</taxon>
        <taxon>Rhodobacterales</taxon>
        <taxon>Roseobacteraceae</taxon>
        <taxon>Profundibacterium</taxon>
    </lineage>
</organism>
<gene>
    <name evidence="1" type="ORF">PMES_03231</name>
</gene>
<comment type="caution">
    <text evidence="1">The sequence shown here is derived from an EMBL/GenBank/DDBJ whole genome shotgun (WGS) entry which is preliminary data.</text>
</comment>
<proteinExistence type="predicted"/>
<sequence>MTTPEKLRDVARDAESDTHSAIWDYPAVLREAADEIERLRQALDAMQGHTFFCQDAEGALRRWYPPQSK</sequence>